<evidence type="ECO:0000256" key="1">
    <source>
        <dbReference type="ARBA" id="ARBA00022729"/>
    </source>
</evidence>
<evidence type="ECO:0000256" key="2">
    <source>
        <dbReference type="SAM" id="SignalP"/>
    </source>
</evidence>
<dbReference type="Pfam" id="PF13517">
    <property type="entry name" value="FG-GAP_3"/>
    <property type="match status" value="2"/>
</dbReference>
<evidence type="ECO:0000259" key="3">
    <source>
        <dbReference type="Pfam" id="PF08924"/>
    </source>
</evidence>
<evidence type="ECO:0000313" key="5">
    <source>
        <dbReference type="Proteomes" id="UP000681340"/>
    </source>
</evidence>
<keyword evidence="5" id="KW-1185">Reference proteome</keyword>
<dbReference type="SUPFAM" id="SSF51445">
    <property type="entry name" value="(Trans)glycosidases"/>
    <property type="match status" value="1"/>
</dbReference>
<dbReference type="Proteomes" id="UP000681340">
    <property type="component" value="Unassembled WGS sequence"/>
</dbReference>
<dbReference type="PANTHER" id="PTHR44103:SF1">
    <property type="entry name" value="PROPROTEIN CONVERTASE P"/>
    <property type="match status" value="1"/>
</dbReference>
<dbReference type="InterPro" id="IPR013517">
    <property type="entry name" value="FG-GAP"/>
</dbReference>
<accession>A0A919SXX6</accession>
<dbReference type="AlphaFoldDB" id="A0A919SXX6"/>
<gene>
    <name evidence="4" type="ORF">Aau02nite_84470</name>
</gene>
<dbReference type="InterPro" id="IPR017853">
    <property type="entry name" value="GH"/>
</dbReference>
<protein>
    <recommendedName>
        <fullName evidence="3">Rv2525c-like glycoside hydrolase-like domain-containing protein</fullName>
    </recommendedName>
</protein>
<feature type="domain" description="Rv2525c-like glycoside hydrolase-like" evidence="3">
    <location>
        <begin position="67"/>
        <end position="274"/>
    </location>
</feature>
<dbReference type="Gene3D" id="3.20.20.80">
    <property type="entry name" value="Glycosidases"/>
    <property type="match status" value="1"/>
</dbReference>
<reference evidence="4" key="1">
    <citation type="submission" date="2021-03" db="EMBL/GenBank/DDBJ databases">
        <title>Whole genome shotgun sequence of Actinoplanes auranticolor NBRC 12245.</title>
        <authorList>
            <person name="Komaki H."/>
            <person name="Tamura T."/>
        </authorList>
    </citation>
    <scope>NUCLEOTIDE SEQUENCE</scope>
    <source>
        <strain evidence="4">NBRC 12245</strain>
    </source>
</reference>
<dbReference type="InterPro" id="IPR015020">
    <property type="entry name" value="Rv2525c-like_Glyco_Hydro-like"/>
</dbReference>
<feature type="signal peptide" evidence="2">
    <location>
        <begin position="1"/>
        <end position="34"/>
    </location>
</feature>
<feature type="chain" id="PRO_5037600490" description="Rv2525c-like glycoside hydrolase-like domain-containing protein" evidence="2">
    <location>
        <begin position="35"/>
        <end position="537"/>
    </location>
</feature>
<dbReference type="InterPro" id="IPR028994">
    <property type="entry name" value="Integrin_alpha_N"/>
</dbReference>
<proteinExistence type="predicted"/>
<dbReference type="PANTHER" id="PTHR44103">
    <property type="entry name" value="PROPROTEIN CONVERTASE P"/>
    <property type="match status" value="1"/>
</dbReference>
<dbReference type="EMBL" id="BOQL01000080">
    <property type="protein sequence ID" value="GIM79178.1"/>
    <property type="molecule type" value="Genomic_DNA"/>
</dbReference>
<comment type="caution">
    <text evidence="4">The sequence shown here is derived from an EMBL/GenBank/DDBJ whole genome shotgun (WGS) entry which is preliminary data.</text>
</comment>
<name>A0A919SXX6_9ACTN</name>
<sequence length="537" mass="57829">MRTTAPVHRKRVVRAAFGVAVVLLSTLTLTQADATMTAGAAATVQPGTFKGKAFDACTAPSSASMAAWRKASPYRGIGIYIGGNNRGCTQKNLTAGWVRTQVAAGWHLIPLYVGPQASCTIATKKKNLISNTRAAAQGATAAQDAVVQARALGLAAQSVLIYDMEAYRTNDAACRKGVLAFMSAWTAELHDLGYLSGFYSSMGSGVADQVANYATRGYVRPDYLDFARWDKVATLTDAGLPATHWSPHRRMKQYQGDHKETWGGVTINIDSNLVDFAPLPAAKLADHNRNGWSDVLARTSSTGNLFLYPGNGTYADEKNRKKIGSGWKSMNAIVRIGDLNRDGYSDVVARVAANGYLYFYPGRSNGTLGTRKLLSKSFKKMREITAIGDLNKDGYPDLLAAQTSNHNLYLYPGAKGTKLATRKLIAAGGWDQRNELTGAGDFNRDGHPDLLVRQGKAGQLWLYPGRKGALAARKQIGTGWNNKRDLLGVGDFDRDGYPDLAAVLTTPGSLMLYRGTGSGLRPGLRLATGYKGRSPLF</sequence>
<dbReference type="SUPFAM" id="SSF69318">
    <property type="entry name" value="Integrin alpha N-terminal domain"/>
    <property type="match status" value="1"/>
</dbReference>
<dbReference type="Pfam" id="PF08924">
    <property type="entry name" value="Rv2525c_GlyHyd-like"/>
    <property type="match status" value="1"/>
</dbReference>
<dbReference type="Gene3D" id="2.130.10.130">
    <property type="entry name" value="Integrin alpha, N-terminal"/>
    <property type="match status" value="2"/>
</dbReference>
<keyword evidence="1 2" id="KW-0732">Signal</keyword>
<evidence type="ECO:0000313" key="4">
    <source>
        <dbReference type="EMBL" id="GIM79178.1"/>
    </source>
</evidence>
<dbReference type="RefSeq" id="WP_212994239.1">
    <property type="nucleotide sequence ID" value="NZ_BAABEA010000002.1"/>
</dbReference>
<organism evidence="4 5">
    <name type="scientific">Actinoplanes auranticolor</name>
    <dbReference type="NCBI Taxonomy" id="47988"/>
    <lineage>
        <taxon>Bacteria</taxon>
        <taxon>Bacillati</taxon>
        <taxon>Actinomycetota</taxon>
        <taxon>Actinomycetes</taxon>
        <taxon>Micromonosporales</taxon>
        <taxon>Micromonosporaceae</taxon>
        <taxon>Actinoplanes</taxon>
    </lineage>
</organism>